<evidence type="ECO:0000313" key="3">
    <source>
        <dbReference type="Proteomes" id="UP000325307"/>
    </source>
</evidence>
<sequence>MSMSAPAHMPDGSEALARPGLSWGVKSSFTRYIDSMPDGRRGAGYGAAEAGGGVYFFELDDASGYDPALGQGIIKYRGDLRYKGHGGMLFVMVVDPWIEFREAGAVLTVVDAEYWPNRERRIELASLAPAPAGAPCLPRGWGQLDARLTAAGVEVFNGVYALGELLDPVRFSAEA</sequence>
<feature type="domain" description="Htaa" evidence="1">
    <location>
        <begin position="21"/>
        <end position="172"/>
    </location>
</feature>
<keyword evidence="3" id="KW-1185">Reference proteome</keyword>
<organism evidence="2 3">
    <name type="scientific">Zafaria cholistanensis</name>
    <dbReference type="NCBI Taxonomy" id="1682741"/>
    <lineage>
        <taxon>Bacteria</taxon>
        <taxon>Bacillati</taxon>
        <taxon>Actinomycetota</taxon>
        <taxon>Actinomycetes</taxon>
        <taxon>Micrococcales</taxon>
        <taxon>Micrococcaceae</taxon>
        <taxon>Zafaria</taxon>
    </lineage>
</organism>
<gene>
    <name evidence="2" type="ORF">NCCP1664_08090</name>
</gene>
<dbReference type="Pfam" id="PF04213">
    <property type="entry name" value="HtaA"/>
    <property type="match status" value="1"/>
</dbReference>
<accession>A0A5A7NQA7</accession>
<name>A0A5A7NQA7_9MICC</name>
<comment type="caution">
    <text evidence="2">The sequence shown here is derived from an EMBL/GenBank/DDBJ whole genome shotgun (WGS) entry which is preliminary data.</text>
</comment>
<evidence type="ECO:0000313" key="2">
    <source>
        <dbReference type="EMBL" id="GER22312.1"/>
    </source>
</evidence>
<protein>
    <recommendedName>
        <fullName evidence="1">Htaa domain-containing protein</fullName>
    </recommendedName>
</protein>
<evidence type="ECO:0000259" key="1">
    <source>
        <dbReference type="Pfam" id="PF04213"/>
    </source>
</evidence>
<dbReference type="AlphaFoldDB" id="A0A5A7NQA7"/>
<dbReference type="Proteomes" id="UP000325307">
    <property type="component" value="Unassembled WGS sequence"/>
</dbReference>
<dbReference type="RefSeq" id="WP_172627288.1">
    <property type="nucleotide sequence ID" value="NZ_BKDJ01000003.1"/>
</dbReference>
<dbReference type="EMBL" id="BKDJ01000003">
    <property type="protein sequence ID" value="GER22312.1"/>
    <property type="molecule type" value="Genomic_DNA"/>
</dbReference>
<proteinExistence type="predicted"/>
<reference evidence="2 3" key="1">
    <citation type="submission" date="2019-09" db="EMBL/GenBank/DDBJ databases">
        <title>Arthrobacter zafarii sp. nov., a moderately thermotolerant and halotolerant actinobacterium isolated from Cholistan desert soil of Pakistan.</title>
        <authorList>
            <person name="Amin A."/>
            <person name="Ahmed I."/>
            <person name="Khalid N."/>
            <person name="Schumann P."/>
            <person name="Busse H.J."/>
            <person name="Khan I.U."/>
            <person name="Li S."/>
            <person name="Li W.J."/>
        </authorList>
    </citation>
    <scope>NUCLEOTIDE SEQUENCE [LARGE SCALE GENOMIC DNA]</scope>
    <source>
        <strain evidence="2 3">NCCP-1664</strain>
    </source>
</reference>
<dbReference type="InterPro" id="IPR007331">
    <property type="entry name" value="Htaa"/>
</dbReference>